<protein>
    <submittedName>
        <fullName evidence="1">Uncharacterized protein</fullName>
    </submittedName>
</protein>
<dbReference type="AlphaFoldDB" id="A0A1M8ACG2"/>
<dbReference type="EMBL" id="LT671828">
    <property type="protein sequence ID" value="SHO79894.1"/>
    <property type="molecule type" value="Genomic_DNA"/>
</dbReference>
<evidence type="ECO:0000313" key="1">
    <source>
        <dbReference type="EMBL" id="SHO79894.1"/>
    </source>
</evidence>
<organism evidence="1 2">
    <name type="scientific">Malassezia sympodialis (strain ATCC 42132)</name>
    <name type="common">Atopic eczema-associated yeast</name>
    <dbReference type="NCBI Taxonomy" id="1230383"/>
    <lineage>
        <taxon>Eukaryota</taxon>
        <taxon>Fungi</taxon>
        <taxon>Dikarya</taxon>
        <taxon>Basidiomycota</taxon>
        <taxon>Ustilaginomycotina</taxon>
        <taxon>Malasseziomycetes</taxon>
        <taxon>Malasseziales</taxon>
        <taxon>Malasseziaceae</taxon>
        <taxon>Malassezia</taxon>
    </lineage>
</organism>
<gene>
    <name evidence="1" type="ORF">MSYG_4247</name>
</gene>
<sequence length="536" mass="61049">MQRLCGHCWNAVGGPRKPGMLTGICMAVAAQSMPLPSNESLMQHCMTNEPFRDVIASLPANYALSLLPFVTMRLLCSSPDSSLRYSLLETNFPAHLMSFLVSNDALCEAQAWLHLWISFLLKNGPDQMIQKKAYFSDMNSKTKKWVRESLQEYLKTLAMRPFAWLHPDILHLYKDNLFDPVNTSEDVISGTRSILTGLLEALPSSNTSHIEGIPLPLFYDRMAREISQRIRSMWLKSKSSTSQASKHKLQQYIMAMTECVCEQALFRHTQLTVVAIELGILSMILASMQKDTVSPLQILRDQECYVCKMRGYEYTTHRKVISMILRLYQNQEDVNLQSVTDSPQSSPLCALSAEGLDLGHTFLLVSKMMQWHDLALPEAQALSVCSEWLVSTEMPCTADFFKKLSALQTNAEDRAIKNMYATNSKKQSNYIYDDVMDAWVCVKSNSDANKDNLSAVTGDQPAYMKSHDERPMHHLVRQAVEISSPCEEDEIDFLSKKSPIRSSRVCRKVQRLDVGKEARRQTRARHRRRQAWIPYL</sequence>
<name>A0A1M8ACG2_MALS4</name>
<evidence type="ECO:0000313" key="2">
    <source>
        <dbReference type="Proteomes" id="UP000186303"/>
    </source>
</evidence>
<reference evidence="2" key="1">
    <citation type="journal article" date="2017" name="Nucleic Acids Res.">
        <title>Proteogenomics produces comprehensive and highly accurate protein-coding gene annotation in a complete genome assembly of Malassezia sympodialis.</title>
        <authorList>
            <person name="Zhu Y."/>
            <person name="Engstroem P.G."/>
            <person name="Tellgren-Roth C."/>
            <person name="Baudo C.D."/>
            <person name="Kennell J.C."/>
            <person name="Sun S."/>
            <person name="Billmyre R.B."/>
            <person name="Schroeder M.S."/>
            <person name="Andersson A."/>
            <person name="Holm T."/>
            <person name="Sigurgeirsson B."/>
            <person name="Wu G."/>
            <person name="Sankaranarayanan S.R."/>
            <person name="Siddharthan R."/>
            <person name="Sanyal K."/>
            <person name="Lundeberg J."/>
            <person name="Nystedt B."/>
            <person name="Boekhout T."/>
            <person name="Dawson T.L. Jr."/>
            <person name="Heitman J."/>
            <person name="Scheynius A."/>
            <person name="Lehtioe J."/>
        </authorList>
    </citation>
    <scope>NUCLEOTIDE SEQUENCE [LARGE SCALE GENOMIC DNA]</scope>
    <source>
        <strain evidence="2">ATCC 42132</strain>
    </source>
</reference>
<accession>A0A1M8ACG2</accession>
<dbReference type="OrthoDB" id="3349838at2759"/>
<keyword evidence="2" id="KW-1185">Reference proteome</keyword>
<proteinExistence type="predicted"/>
<dbReference type="Proteomes" id="UP000186303">
    <property type="component" value="Chromosome 8"/>
</dbReference>
<dbReference type="VEuPathDB" id="FungiDB:MSYG_4247"/>